<reference evidence="3" key="2">
    <citation type="submission" date="2022-06" db="UniProtKB">
        <authorList>
            <consortium name="EnsemblMetazoa"/>
        </authorList>
    </citation>
    <scope>IDENTIFICATION</scope>
    <source>
        <strain evidence="3">PS312</strain>
    </source>
</reference>
<sequence>MPRSVDIDRFSFYTNLTSLVFLALLPSLFPCALLTPIFAYFVYVWFQLFGQFLRRSPREYSMGPSTVSTPRIYMKRSPPKRSPPQTFPAPIRKENYEKEEVNQTLPQLNVLDPIREEYGRQQQSMESSPSPQPTQMEESSSSSEETMENSQPSSNDSEDADQLVKEALKPPMNDPPRELRDEEKESSGSPPDPSEGSNRASNVSVKFIQVQAKRVD</sequence>
<feature type="compositionally biased region" description="Low complexity" evidence="1">
    <location>
        <begin position="121"/>
        <end position="151"/>
    </location>
</feature>
<evidence type="ECO:0000313" key="4">
    <source>
        <dbReference type="Proteomes" id="UP000005239"/>
    </source>
</evidence>
<keyword evidence="2" id="KW-0472">Membrane</keyword>
<dbReference type="EnsemblMetazoa" id="PPA04243.1">
    <property type="protein sequence ID" value="PPA04243.1"/>
    <property type="gene ID" value="WBGene00093797"/>
</dbReference>
<reference evidence="4" key="1">
    <citation type="journal article" date="2008" name="Nat. Genet.">
        <title>The Pristionchus pacificus genome provides a unique perspective on nematode lifestyle and parasitism.</title>
        <authorList>
            <person name="Dieterich C."/>
            <person name="Clifton S.W."/>
            <person name="Schuster L.N."/>
            <person name="Chinwalla A."/>
            <person name="Delehaunty K."/>
            <person name="Dinkelacker I."/>
            <person name="Fulton L."/>
            <person name="Fulton R."/>
            <person name="Godfrey J."/>
            <person name="Minx P."/>
            <person name="Mitreva M."/>
            <person name="Roeseler W."/>
            <person name="Tian H."/>
            <person name="Witte H."/>
            <person name="Yang S.P."/>
            <person name="Wilson R.K."/>
            <person name="Sommer R.J."/>
        </authorList>
    </citation>
    <scope>NUCLEOTIDE SEQUENCE [LARGE SCALE GENOMIC DNA]</scope>
    <source>
        <strain evidence="4">PS312</strain>
    </source>
</reference>
<evidence type="ECO:0000256" key="1">
    <source>
        <dbReference type="SAM" id="MobiDB-lite"/>
    </source>
</evidence>
<proteinExistence type="predicted"/>
<feature type="region of interest" description="Disordered" evidence="1">
    <location>
        <begin position="119"/>
        <end position="216"/>
    </location>
</feature>
<keyword evidence="2" id="KW-0812">Transmembrane</keyword>
<dbReference type="AlphaFoldDB" id="A0A2A6BE53"/>
<evidence type="ECO:0000313" key="3">
    <source>
        <dbReference type="EnsemblMetazoa" id="PPA04243.1"/>
    </source>
</evidence>
<feature type="compositionally biased region" description="Basic and acidic residues" evidence="1">
    <location>
        <begin position="175"/>
        <end position="186"/>
    </location>
</feature>
<name>A0A2A6BE53_PRIPA</name>
<feature type="transmembrane region" description="Helical" evidence="2">
    <location>
        <begin position="20"/>
        <end position="46"/>
    </location>
</feature>
<accession>A0A8R1Y912</accession>
<dbReference type="Proteomes" id="UP000005239">
    <property type="component" value="Unassembled WGS sequence"/>
</dbReference>
<evidence type="ECO:0000256" key="2">
    <source>
        <dbReference type="SAM" id="Phobius"/>
    </source>
</evidence>
<keyword evidence="4" id="KW-1185">Reference proteome</keyword>
<protein>
    <submittedName>
        <fullName evidence="3">Uncharacterized protein</fullName>
    </submittedName>
</protein>
<accession>A0A2A6BE53</accession>
<organism evidence="3 4">
    <name type="scientific">Pristionchus pacificus</name>
    <name type="common">Parasitic nematode worm</name>
    <dbReference type="NCBI Taxonomy" id="54126"/>
    <lineage>
        <taxon>Eukaryota</taxon>
        <taxon>Metazoa</taxon>
        <taxon>Ecdysozoa</taxon>
        <taxon>Nematoda</taxon>
        <taxon>Chromadorea</taxon>
        <taxon>Rhabditida</taxon>
        <taxon>Rhabditina</taxon>
        <taxon>Diplogasteromorpha</taxon>
        <taxon>Diplogasteroidea</taxon>
        <taxon>Neodiplogasteridae</taxon>
        <taxon>Pristionchus</taxon>
    </lineage>
</organism>
<gene>
    <name evidence="3" type="primary">WBGene00093797</name>
</gene>
<keyword evidence="2" id="KW-1133">Transmembrane helix</keyword>